<evidence type="ECO:0000256" key="3">
    <source>
        <dbReference type="ARBA" id="ARBA00022692"/>
    </source>
</evidence>
<feature type="domain" description="Major facilitator superfamily associated" evidence="7">
    <location>
        <begin position="54"/>
        <end position="454"/>
    </location>
</feature>
<dbReference type="OrthoDB" id="10056177at2759"/>
<comment type="similarity">
    <text evidence="2">Belongs to the major facilitator superfamily. MFSD6 family.</text>
</comment>
<keyword evidence="5 6" id="KW-0472">Membrane</keyword>
<dbReference type="SUPFAM" id="SSF103473">
    <property type="entry name" value="MFS general substrate transporter"/>
    <property type="match status" value="2"/>
</dbReference>
<evidence type="ECO:0000256" key="1">
    <source>
        <dbReference type="ARBA" id="ARBA00004141"/>
    </source>
</evidence>
<dbReference type="PANTHER" id="PTHR16172">
    <property type="entry name" value="MAJOR FACILITATOR SUPERFAMILY DOMAIN-CONTAINING PROTEIN 6-LIKE"/>
    <property type="match status" value="1"/>
</dbReference>
<protein>
    <recommendedName>
        <fullName evidence="7">Major facilitator superfamily associated domain-containing protein</fullName>
    </recommendedName>
</protein>
<dbReference type="AlphaFoldDB" id="A0A1D1UKA8"/>
<comment type="subcellular location">
    <subcellularLocation>
        <location evidence="1">Membrane</location>
        <topology evidence="1">Multi-pass membrane protein</topology>
    </subcellularLocation>
</comment>
<name>A0A1D1UKA8_RAMVA</name>
<dbReference type="PANTHER" id="PTHR16172:SF41">
    <property type="entry name" value="MAJOR FACILITATOR SUPERFAMILY DOMAIN-CONTAINING PROTEIN 6-LIKE"/>
    <property type="match status" value="1"/>
</dbReference>
<dbReference type="EMBL" id="BDGG01000001">
    <property type="protein sequence ID" value="GAU88835.1"/>
    <property type="molecule type" value="Genomic_DNA"/>
</dbReference>
<dbReference type="STRING" id="947166.A0A1D1UKA8"/>
<evidence type="ECO:0000313" key="9">
    <source>
        <dbReference type="Proteomes" id="UP000186922"/>
    </source>
</evidence>
<dbReference type="Pfam" id="PF12832">
    <property type="entry name" value="MFS_1_like"/>
    <property type="match status" value="1"/>
</dbReference>
<evidence type="ECO:0000256" key="6">
    <source>
        <dbReference type="SAM" id="Phobius"/>
    </source>
</evidence>
<evidence type="ECO:0000256" key="2">
    <source>
        <dbReference type="ARBA" id="ARBA00005241"/>
    </source>
</evidence>
<evidence type="ECO:0000256" key="5">
    <source>
        <dbReference type="ARBA" id="ARBA00023136"/>
    </source>
</evidence>
<feature type="transmembrane region" description="Helical" evidence="6">
    <location>
        <begin position="94"/>
        <end position="111"/>
    </location>
</feature>
<evidence type="ECO:0000313" key="8">
    <source>
        <dbReference type="EMBL" id="GAU88835.1"/>
    </source>
</evidence>
<feature type="transmembrane region" description="Helical" evidence="6">
    <location>
        <begin position="425"/>
        <end position="450"/>
    </location>
</feature>
<dbReference type="InterPro" id="IPR024989">
    <property type="entry name" value="MFS_assoc_dom"/>
</dbReference>
<organism evidence="8 9">
    <name type="scientific">Ramazzottius varieornatus</name>
    <name type="common">Water bear</name>
    <name type="synonym">Tardigrade</name>
    <dbReference type="NCBI Taxonomy" id="947166"/>
    <lineage>
        <taxon>Eukaryota</taxon>
        <taxon>Metazoa</taxon>
        <taxon>Ecdysozoa</taxon>
        <taxon>Tardigrada</taxon>
        <taxon>Eutardigrada</taxon>
        <taxon>Parachela</taxon>
        <taxon>Hypsibioidea</taxon>
        <taxon>Ramazzottiidae</taxon>
        <taxon>Ramazzottius</taxon>
    </lineage>
</organism>
<feature type="transmembrane region" description="Helical" evidence="6">
    <location>
        <begin position="310"/>
        <end position="331"/>
    </location>
</feature>
<dbReference type="InterPro" id="IPR051717">
    <property type="entry name" value="MFS_MFSD6"/>
</dbReference>
<keyword evidence="3 6" id="KW-0812">Transmembrane</keyword>
<feature type="transmembrane region" description="Helical" evidence="6">
    <location>
        <begin position="118"/>
        <end position="138"/>
    </location>
</feature>
<accession>A0A1D1UKA8</accession>
<dbReference type="Proteomes" id="UP000186922">
    <property type="component" value="Unassembled WGS sequence"/>
</dbReference>
<keyword evidence="4 6" id="KW-1133">Transmembrane helix</keyword>
<keyword evidence="9" id="KW-1185">Reference proteome</keyword>
<feature type="transmembrane region" description="Helical" evidence="6">
    <location>
        <begin position="54"/>
        <end position="74"/>
    </location>
</feature>
<dbReference type="Gene3D" id="1.20.1250.20">
    <property type="entry name" value="MFS general substrate transporter like domains"/>
    <property type="match status" value="2"/>
</dbReference>
<evidence type="ECO:0000256" key="4">
    <source>
        <dbReference type="ARBA" id="ARBA00022989"/>
    </source>
</evidence>
<feature type="transmembrane region" description="Helical" evidence="6">
    <location>
        <begin position="351"/>
        <end position="372"/>
    </location>
</feature>
<reference evidence="8 9" key="1">
    <citation type="journal article" date="2016" name="Nat. Commun.">
        <title>Extremotolerant tardigrade genome and improved radiotolerance of human cultured cells by tardigrade-unique protein.</title>
        <authorList>
            <person name="Hashimoto T."/>
            <person name="Horikawa D.D."/>
            <person name="Saito Y."/>
            <person name="Kuwahara H."/>
            <person name="Kozuka-Hata H."/>
            <person name="Shin-I T."/>
            <person name="Minakuchi Y."/>
            <person name="Ohishi K."/>
            <person name="Motoyama A."/>
            <person name="Aizu T."/>
            <person name="Enomoto A."/>
            <person name="Kondo K."/>
            <person name="Tanaka S."/>
            <person name="Hara Y."/>
            <person name="Koshikawa S."/>
            <person name="Sagara H."/>
            <person name="Miura T."/>
            <person name="Yokobori S."/>
            <person name="Miyagawa K."/>
            <person name="Suzuki Y."/>
            <person name="Kubo T."/>
            <person name="Oyama M."/>
            <person name="Kohara Y."/>
            <person name="Fujiyama A."/>
            <person name="Arakawa K."/>
            <person name="Katayama T."/>
            <person name="Toyoda A."/>
            <person name="Kunieda T."/>
        </authorList>
    </citation>
    <scope>NUCLEOTIDE SEQUENCE [LARGE SCALE GENOMIC DNA]</scope>
    <source>
        <strain evidence="8 9">YOKOZUNA-1</strain>
    </source>
</reference>
<dbReference type="GO" id="GO:0016020">
    <property type="term" value="C:membrane"/>
    <property type="evidence" value="ECO:0007669"/>
    <property type="project" value="UniProtKB-SubCell"/>
</dbReference>
<proteinExistence type="inferred from homology"/>
<comment type="caution">
    <text evidence="8">The sequence shown here is derived from an EMBL/GenBank/DDBJ whole genome shotgun (WGS) entry which is preliminary data.</text>
</comment>
<dbReference type="InterPro" id="IPR036259">
    <property type="entry name" value="MFS_trans_sf"/>
</dbReference>
<feature type="transmembrane region" description="Helical" evidence="6">
    <location>
        <begin position="384"/>
        <end position="405"/>
    </location>
</feature>
<evidence type="ECO:0000259" key="7">
    <source>
        <dbReference type="Pfam" id="PF12832"/>
    </source>
</evidence>
<gene>
    <name evidence="8" type="primary">RvY_01460-1</name>
    <name evidence="8" type="synonym">RvY_01460.1</name>
    <name evidence="8" type="ORF">RvY_01460</name>
</gene>
<sequence>MASPDRQQKEEAGDQVIVEKNGVGNHSRKVQIVKGKPAATTGWRYMIKPNRRLIPLKVFILFFYGGVAALYPYLVIHMKSLGITVTQTGLMYTIYPICVCVGAPLAGIIGDKSGRYKLTLVIFLMLGIVLHVLLLFAVPKYEVVTDKFHEHISQVDLQVSCKDLQENSHQVITGTSLLSSNTSLQSTACDDTNITVPLLFDDCLWTCPQNFTCPQICMVTASSSRECFTLDELSRTSHSELAWLNISTGPVNSHDIQRMTGRWSVSGSRSLTCQNTDNDVTGCTLSCQARVDVILPCWKKRTEGSQFKTFAIYLAIRLSCGLALSLSFTLADASLIQMVEDHNGDIGINRAFSYVGFTAVPPLSGMLLDYASKIRGAPDYAPAFYIYAACHFLAVTVLCLMDLNVRPSAKNVMAGAAKLLKYPRVVAFVTIFCIIGLAWGFLETFLFWLLEVNGLAFDSWEGVVSSDADRYPKWRMFPNCYWLSARATCENGLGEFICRHANSCRGHHHLQLSAISGGPQDAEVAPGLHQYGRWSGRSAVLPSRYVDHKVHGIFKDIHFRYFRIRLAISGVRCGNQYRLGPSTGMSGSIYEFSSDDSSLDLCFNVLRGPAGDPPRDKWRPTLRHRARSRQFDGRPDDRCDGNEKGLWHLRLRLHRLFHSPLDRPLRLAPRIA</sequence>